<dbReference type="Proteomes" id="UP000183832">
    <property type="component" value="Unassembled WGS sequence"/>
</dbReference>
<keyword evidence="7" id="KW-0256">Endoplasmic reticulum</keyword>
<keyword evidence="9 13" id="KW-1133">Transmembrane helix</keyword>
<dbReference type="OrthoDB" id="28748at2759"/>
<keyword evidence="8" id="KW-0223">Dioxygenase</keyword>
<dbReference type="EMBL" id="CVRI01000069">
    <property type="protein sequence ID" value="CRL06983.1"/>
    <property type="molecule type" value="Genomic_DNA"/>
</dbReference>
<feature type="transmembrane region" description="Helical" evidence="13">
    <location>
        <begin position="956"/>
        <end position="977"/>
    </location>
</feature>
<dbReference type="InterPro" id="IPR019601">
    <property type="entry name" value="Oxoglutarate/Fe-dep_Oase_C"/>
</dbReference>
<comment type="subcellular location">
    <subcellularLocation>
        <location evidence="2">Endoplasmic reticulum membrane</location>
        <topology evidence="2">Multi-pass membrane protein</topology>
    </subcellularLocation>
</comment>
<dbReference type="STRING" id="568069.A0A1J1J3M9"/>
<dbReference type="InterPro" id="IPR006620">
    <property type="entry name" value="Pro_4_hyd_alph"/>
</dbReference>
<evidence type="ECO:0000256" key="13">
    <source>
        <dbReference type="SAM" id="Phobius"/>
    </source>
</evidence>
<dbReference type="GO" id="GO:0042765">
    <property type="term" value="C:GPI-anchor transamidase complex"/>
    <property type="evidence" value="ECO:0007669"/>
    <property type="project" value="InterPro"/>
</dbReference>
<name>A0A1J1J3M9_9DIPT</name>
<keyword evidence="5" id="KW-0337">GPI-anchor biosynthesis</keyword>
<evidence type="ECO:0000256" key="8">
    <source>
        <dbReference type="ARBA" id="ARBA00022964"/>
    </source>
</evidence>
<evidence type="ECO:0000256" key="4">
    <source>
        <dbReference type="ARBA" id="ARBA00005316"/>
    </source>
</evidence>
<dbReference type="SMART" id="SM00702">
    <property type="entry name" value="P4Hc"/>
    <property type="match status" value="1"/>
</dbReference>
<dbReference type="Gene3D" id="2.60.120.620">
    <property type="entry name" value="q2cbj1_9rhob like domain"/>
    <property type="match status" value="2"/>
</dbReference>
<evidence type="ECO:0000256" key="9">
    <source>
        <dbReference type="ARBA" id="ARBA00022989"/>
    </source>
</evidence>
<keyword evidence="12" id="KW-0325">Glycoprotein</keyword>
<comment type="cofactor">
    <cofactor evidence="1">
        <name>L-ascorbate</name>
        <dbReference type="ChEBI" id="CHEBI:38290"/>
    </cofactor>
</comment>
<dbReference type="GO" id="GO:0031418">
    <property type="term" value="F:L-ascorbic acid binding"/>
    <property type="evidence" value="ECO:0007669"/>
    <property type="project" value="InterPro"/>
</dbReference>
<dbReference type="AlphaFoldDB" id="A0A1J1J3M9"/>
<comment type="pathway">
    <text evidence="3">Glycolipid biosynthesis; glycosylphosphatidylinositol-anchor biosynthesis.</text>
</comment>
<evidence type="ECO:0000256" key="2">
    <source>
        <dbReference type="ARBA" id="ARBA00004477"/>
    </source>
</evidence>
<evidence type="ECO:0000256" key="10">
    <source>
        <dbReference type="ARBA" id="ARBA00023002"/>
    </source>
</evidence>
<feature type="domain" description="Prolyl 4-hydroxylase alpha subunit" evidence="14">
    <location>
        <begin position="93"/>
        <end position="278"/>
    </location>
</feature>
<dbReference type="GO" id="GO:0016706">
    <property type="term" value="F:2-oxoglutarate-dependent dioxygenase activity"/>
    <property type="evidence" value="ECO:0007669"/>
    <property type="project" value="InterPro"/>
</dbReference>
<gene>
    <name evidence="15" type="ORF">CLUMA_CG019975</name>
</gene>
<evidence type="ECO:0000256" key="11">
    <source>
        <dbReference type="ARBA" id="ARBA00023136"/>
    </source>
</evidence>
<evidence type="ECO:0000259" key="14">
    <source>
        <dbReference type="SMART" id="SM00702"/>
    </source>
</evidence>
<evidence type="ECO:0000256" key="3">
    <source>
        <dbReference type="ARBA" id="ARBA00004687"/>
    </source>
</evidence>
<dbReference type="UniPathway" id="UPA00196"/>
<dbReference type="GO" id="GO:0005506">
    <property type="term" value="F:iron ion binding"/>
    <property type="evidence" value="ECO:0007669"/>
    <property type="project" value="InterPro"/>
</dbReference>
<protein>
    <submittedName>
        <fullName evidence="15">CLUMA_CG019975, isoform A</fullName>
    </submittedName>
</protein>
<evidence type="ECO:0000313" key="16">
    <source>
        <dbReference type="Proteomes" id="UP000183832"/>
    </source>
</evidence>
<evidence type="ECO:0000313" key="15">
    <source>
        <dbReference type="EMBL" id="CRL06983.1"/>
    </source>
</evidence>
<organism evidence="15 16">
    <name type="scientific">Clunio marinus</name>
    <dbReference type="NCBI Taxonomy" id="568069"/>
    <lineage>
        <taxon>Eukaryota</taxon>
        <taxon>Metazoa</taxon>
        <taxon>Ecdysozoa</taxon>
        <taxon>Arthropoda</taxon>
        <taxon>Hexapoda</taxon>
        <taxon>Insecta</taxon>
        <taxon>Pterygota</taxon>
        <taxon>Neoptera</taxon>
        <taxon>Endopterygota</taxon>
        <taxon>Diptera</taxon>
        <taxon>Nematocera</taxon>
        <taxon>Chironomoidea</taxon>
        <taxon>Chironomidae</taxon>
        <taxon>Clunio</taxon>
    </lineage>
</organism>
<keyword evidence="11 13" id="KW-0472">Membrane</keyword>
<keyword evidence="6 13" id="KW-0812">Transmembrane</keyword>
<feature type="transmembrane region" description="Helical" evidence="13">
    <location>
        <begin position="473"/>
        <end position="492"/>
    </location>
</feature>
<evidence type="ECO:0000256" key="12">
    <source>
        <dbReference type="ARBA" id="ARBA00023180"/>
    </source>
</evidence>
<dbReference type="Pfam" id="PF10510">
    <property type="entry name" value="PIG-S"/>
    <property type="match status" value="1"/>
</dbReference>
<dbReference type="GO" id="GO:0006506">
    <property type="term" value="P:GPI anchor biosynthetic process"/>
    <property type="evidence" value="ECO:0007669"/>
    <property type="project" value="UniProtKB-UniPathway"/>
</dbReference>
<proteinExistence type="inferred from homology"/>
<evidence type="ECO:0000256" key="6">
    <source>
        <dbReference type="ARBA" id="ARBA00022692"/>
    </source>
</evidence>
<keyword evidence="10" id="KW-0560">Oxidoreductase</keyword>
<evidence type="ECO:0000256" key="5">
    <source>
        <dbReference type="ARBA" id="ARBA00022502"/>
    </source>
</evidence>
<comment type="similarity">
    <text evidence="4">Belongs to the PIGS family.</text>
</comment>
<keyword evidence="16" id="KW-1185">Reference proteome</keyword>
<evidence type="ECO:0000256" key="1">
    <source>
        <dbReference type="ARBA" id="ARBA00001961"/>
    </source>
</evidence>
<dbReference type="PANTHER" id="PTHR21072">
    <property type="entry name" value="GPI TRANSAMIDASE COMPONENT PIG-S"/>
    <property type="match status" value="1"/>
</dbReference>
<accession>A0A1J1J3M9</accession>
<dbReference type="Pfam" id="PF10637">
    <property type="entry name" value="Ofd1_CTDD"/>
    <property type="match status" value="1"/>
</dbReference>
<evidence type="ECO:0000256" key="7">
    <source>
        <dbReference type="ARBA" id="ARBA00022824"/>
    </source>
</evidence>
<dbReference type="InterPro" id="IPR019540">
    <property type="entry name" value="PtdIno-glycan_biosynth_class_S"/>
</dbReference>
<dbReference type="GO" id="GO:0016255">
    <property type="term" value="P:attachment of GPI anchor to protein"/>
    <property type="evidence" value="ECO:0007669"/>
    <property type="project" value="InterPro"/>
</dbReference>
<dbReference type="PANTHER" id="PTHR21072:SF13">
    <property type="entry name" value="GPI TRANSAMIDASE COMPONENT PIG-S"/>
    <property type="match status" value="1"/>
</dbReference>
<reference evidence="15 16" key="1">
    <citation type="submission" date="2015-04" db="EMBL/GenBank/DDBJ databases">
        <authorList>
            <person name="Syromyatnikov M.Y."/>
            <person name="Popov V.N."/>
        </authorList>
    </citation>
    <scope>NUCLEOTIDE SEQUENCE [LARGE SCALE GENOMIC DNA]</scope>
</reference>
<sequence length="1006" mass="116417">MKVVKRKIKTNKKDHNNGWTIEETSAGPSKKMVKLLSWSESDIISNDETEEKTCCLSINKNLILPTFAQDFSKSFKNTQKFSRNFVELKNKPFQVAVVEHFLDDKFFITGLVNEIENIEWTRKQMDLYEFYQSTDLANIENEYLATFFKFLNTDVRLWMQELTGMKFKKISASCSMYNNGDFLLAHDDLLSDRLIAYVFYLSPWENKEKWNDSMGGALELFETDDDGQPKFPVSQKIFPANNQLVFFKVERKSFHQKQIEENSEAALGDFLISDVHSNVLQELESKELRWITKGPAHQQNYEYLNIENLGKNSQIKRLCNVFSSEFMFKLLHEYTELDLYGKKATNPNYVIEIQRWKGGNYKLIGDPSTFNNDTLDLILYFGRNDNVGTITYLTPDEDETDDHTSIDSSHDDEPVLLTIYPQNNFLNIIYRSAGTAKFTKYCSKSTITENFILNIYNKMEESSNKSKDEFSRILSTISYIVVIFIIGIPMWWKTTEIHRASLPSNEILSLDVTPITFTMNIAVFISNDDKRRRTVDDLQSLFDTNDIFKANISGLNIESSQTANIKTPAKLEQMIMMHYKVKPGNLLLIEWKNLEEDVLVTSDRTVFISENVAIDRIYHVIRTWIVRDYKIRSILGQVMTLDGKQLRHNVPPPPPEYEVLISVLNPRPDLQTLHWNIKKASDQYLKPFLNEFNELSQFTLKSQRKYQVELKYGSQQIKDETKIGRHFALDHETLPHIITSIERKLGTDVVNKPCVHLVIYSPPCQMAPVYIYKNGQRVSNFTYDSFISAKWGGIVIVNPSENACISPQDDEPRNIYLHSHEVMDFVLYQLRKIFDLEIEIPLPSSSIVGLDQVKPRIWERDMILRNGAIHLIASASSTIKSLIKLLDDIKNIVIGDHVASEIHQAYENVVIAKELLSVNEIHEAVKHARKAFIAAEKAFNDPSLLELLYFPEEQKYAIYIPLYLPIMIPVVFSISAVRKYFKKNKQKEAPAIENESEEKLIEEPKD</sequence>